<keyword evidence="1" id="KW-0732">Signal</keyword>
<dbReference type="AlphaFoldDB" id="A0A841HT90"/>
<dbReference type="Proteomes" id="UP000588068">
    <property type="component" value="Unassembled WGS sequence"/>
</dbReference>
<dbReference type="Gene3D" id="3.30.160.670">
    <property type="match status" value="1"/>
</dbReference>
<feature type="chain" id="PRO_5032469767" description="DUF4136 domain-containing protein" evidence="1">
    <location>
        <begin position="24"/>
        <end position="200"/>
    </location>
</feature>
<organism evidence="3 4">
    <name type="scientific">Povalibacter uvarum</name>
    <dbReference type="NCBI Taxonomy" id="732238"/>
    <lineage>
        <taxon>Bacteria</taxon>
        <taxon>Pseudomonadati</taxon>
        <taxon>Pseudomonadota</taxon>
        <taxon>Gammaproteobacteria</taxon>
        <taxon>Steroidobacterales</taxon>
        <taxon>Steroidobacteraceae</taxon>
        <taxon>Povalibacter</taxon>
    </lineage>
</organism>
<evidence type="ECO:0000313" key="4">
    <source>
        <dbReference type="Proteomes" id="UP000588068"/>
    </source>
</evidence>
<dbReference type="EMBL" id="JACHHZ010000005">
    <property type="protein sequence ID" value="MBB6095228.1"/>
    <property type="molecule type" value="Genomic_DNA"/>
</dbReference>
<dbReference type="RefSeq" id="WP_184334624.1">
    <property type="nucleotide sequence ID" value="NZ_JACHHZ010000005.1"/>
</dbReference>
<keyword evidence="4" id="KW-1185">Reference proteome</keyword>
<feature type="signal peptide" evidence="1">
    <location>
        <begin position="1"/>
        <end position="23"/>
    </location>
</feature>
<gene>
    <name evidence="3" type="ORF">HNQ60_004118</name>
</gene>
<sequence length="200" mass="21657">MRFPKIPALLAALGMVAGLSACSSGPSIRADADPTVNLSSYKTFGYFERVSTDKNAYTTIVSTRLKDATRREMEKRGYQFVTSNPQLLVNFNVNIQDKQDIRSTPSAGVGVGYGGYYGYRAGMYGTWGGYPQDIETVNYQEGTLSIDLVDSTKQQLVWQGTAQGRINKKAVENPGPAIDAVVGEIFAKYPIPAPGAPAQK</sequence>
<comment type="caution">
    <text evidence="3">The sequence shown here is derived from an EMBL/GenBank/DDBJ whole genome shotgun (WGS) entry which is preliminary data.</text>
</comment>
<reference evidence="3 4" key="1">
    <citation type="submission" date="2020-08" db="EMBL/GenBank/DDBJ databases">
        <title>Genomic Encyclopedia of Type Strains, Phase IV (KMG-IV): sequencing the most valuable type-strain genomes for metagenomic binning, comparative biology and taxonomic classification.</title>
        <authorList>
            <person name="Goeker M."/>
        </authorList>
    </citation>
    <scope>NUCLEOTIDE SEQUENCE [LARGE SCALE GENOMIC DNA]</scope>
    <source>
        <strain evidence="3 4">DSM 26723</strain>
    </source>
</reference>
<dbReference type="Pfam" id="PF13590">
    <property type="entry name" value="DUF4136"/>
    <property type="match status" value="1"/>
</dbReference>
<proteinExistence type="predicted"/>
<feature type="domain" description="DUF4136" evidence="2">
    <location>
        <begin position="30"/>
        <end position="190"/>
    </location>
</feature>
<dbReference type="InterPro" id="IPR025411">
    <property type="entry name" value="DUF4136"/>
</dbReference>
<evidence type="ECO:0000259" key="2">
    <source>
        <dbReference type="Pfam" id="PF13590"/>
    </source>
</evidence>
<accession>A0A841HT90</accession>
<name>A0A841HT90_9GAMM</name>
<dbReference type="PROSITE" id="PS51257">
    <property type="entry name" value="PROKAR_LIPOPROTEIN"/>
    <property type="match status" value="1"/>
</dbReference>
<evidence type="ECO:0000313" key="3">
    <source>
        <dbReference type="EMBL" id="MBB6095228.1"/>
    </source>
</evidence>
<protein>
    <recommendedName>
        <fullName evidence="2">DUF4136 domain-containing protein</fullName>
    </recommendedName>
</protein>
<evidence type="ECO:0000256" key="1">
    <source>
        <dbReference type="SAM" id="SignalP"/>
    </source>
</evidence>